<comment type="caution">
    <text evidence="1">The sequence shown here is derived from an EMBL/GenBank/DDBJ whole genome shotgun (WGS) entry which is preliminary data.</text>
</comment>
<gene>
    <name evidence="1" type="ORF">CR159_01060</name>
</gene>
<evidence type="ECO:0000313" key="2">
    <source>
        <dbReference type="Proteomes" id="UP000234190"/>
    </source>
</evidence>
<organism evidence="1 2">
    <name type="scientific">Pollutimonas subterranea</name>
    <dbReference type="NCBI Taxonomy" id="2045210"/>
    <lineage>
        <taxon>Bacteria</taxon>
        <taxon>Pseudomonadati</taxon>
        <taxon>Pseudomonadota</taxon>
        <taxon>Betaproteobacteria</taxon>
        <taxon>Burkholderiales</taxon>
        <taxon>Alcaligenaceae</taxon>
        <taxon>Pollutimonas</taxon>
    </lineage>
</organism>
<dbReference type="AlphaFoldDB" id="A0A2N4U9J2"/>
<proteinExistence type="predicted"/>
<sequence length="184" mass="20391">MPVSLNSGLATLLLRGRQCLAALVILAPFAVWAAESPVQSIAIMDFELIDNTGETGKDAEQKLRLTKITEQLRHDIADKQLYTVVDNAPAATLIKDLQKRFNLHSCNGCDVEIGRALHTNRVLTGWVQKVSNLILNINIQVRDVEGGKIVLNKSVDIRGNTDQTWSRGIRYMVRSMVEKNQAGL</sequence>
<keyword evidence="2" id="KW-1185">Reference proteome</keyword>
<evidence type="ECO:0008006" key="3">
    <source>
        <dbReference type="Google" id="ProtNLM"/>
    </source>
</evidence>
<name>A0A2N4U9J2_9BURK</name>
<dbReference type="Gene3D" id="3.40.50.10610">
    <property type="entry name" value="ABC-type transport auxiliary lipoprotein component"/>
    <property type="match status" value="1"/>
</dbReference>
<protein>
    <recommendedName>
        <fullName evidence="3">DUF2380 domain-containing protein</fullName>
    </recommendedName>
</protein>
<evidence type="ECO:0000313" key="1">
    <source>
        <dbReference type="EMBL" id="PLC51649.1"/>
    </source>
</evidence>
<dbReference type="Pfam" id="PF11684">
    <property type="entry name" value="DUF3280"/>
    <property type="match status" value="1"/>
</dbReference>
<reference evidence="1 2" key="1">
    <citation type="submission" date="2017-10" db="EMBL/GenBank/DDBJ databases">
        <title>Two draft genome sequences of Pusillimonas sp. strains isolated from a nitrate- and radionuclide-contaminated groundwater in Russia.</title>
        <authorList>
            <person name="Grouzdev D.S."/>
            <person name="Tourova T.P."/>
            <person name="Goeva M.A."/>
            <person name="Babich T.L."/>
            <person name="Sokolova D.S."/>
            <person name="Abdullin R."/>
            <person name="Poltaraus A.B."/>
            <person name="Toshchakov S.V."/>
            <person name="Nazina T.N."/>
        </authorList>
    </citation>
    <scope>NUCLEOTIDE SEQUENCE [LARGE SCALE GENOMIC DNA]</scope>
    <source>
        <strain evidence="1 2">JR1/69-3-13</strain>
    </source>
</reference>
<dbReference type="EMBL" id="PDNW01000001">
    <property type="protein sequence ID" value="PLC51649.1"/>
    <property type="molecule type" value="Genomic_DNA"/>
</dbReference>
<dbReference type="Proteomes" id="UP000234190">
    <property type="component" value="Unassembled WGS sequence"/>
</dbReference>
<dbReference type="InterPro" id="IPR021698">
    <property type="entry name" value="DUF3280"/>
</dbReference>
<accession>A0A2N4U9J2</accession>